<comment type="caution">
    <text evidence="11">The sequence shown here is derived from an EMBL/GenBank/DDBJ whole genome shotgun (WGS) entry which is preliminary data.</text>
</comment>
<feature type="compositionally biased region" description="Polar residues" evidence="6">
    <location>
        <begin position="437"/>
        <end position="448"/>
    </location>
</feature>
<dbReference type="Pfam" id="PF01390">
    <property type="entry name" value="SEA"/>
    <property type="match status" value="1"/>
</dbReference>
<feature type="compositionally biased region" description="Polar residues" evidence="6">
    <location>
        <begin position="523"/>
        <end position="535"/>
    </location>
</feature>
<feature type="region of interest" description="Disordered" evidence="6">
    <location>
        <begin position="1"/>
        <end position="55"/>
    </location>
</feature>
<feature type="compositionally biased region" description="Polar residues" evidence="6">
    <location>
        <begin position="28"/>
        <end position="38"/>
    </location>
</feature>
<feature type="compositionally biased region" description="Polar residues" evidence="6">
    <location>
        <begin position="228"/>
        <end position="240"/>
    </location>
</feature>
<dbReference type="PROSITE" id="PS50026">
    <property type="entry name" value="EGF_3"/>
    <property type="match status" value="2"/>
</dbReference>
<feature type="compositionally biased region" description="Polar residues" evidence="6">
    <location>
        <begin position="96"/>
        <end position="110"/>
    </location>
</feature>
<feature type="compositionally biased region" description="Polar residues" evidence="6">
    <location>
        <begin position="506"/>
        <end position="516"/>
    </location>
</feature>
<dbReference type="InterPro" id="IPR049883">
    <property type="entry name" value="NOTCH1_EGF-like"/>
</dbReference>
<dbReference type="PANTHER" id="PTHR24050">
    <property type="entry name" value="PA14 DOMAIN-CONTAINING PROTEIN"/>
    <property type="match status" value="1"/>
</dbReference>
<dbReference type="PROSITE" id="PS50853">
    <property type="entry name" value="FN3"/>
    <property type="match status" value="1"/>
</dbReference>
<evidence type="ECO:0000256" key="6">
    <source>
        <dbReference type="SAM" id="MobiDB-lite"/>
    </source>
</evidence>
<dbReference type="InterPro" id="IPR052235">
    <property type="entry name" value="Nephronectin_domain"/>
</dbReference>
<evidence type="ECO:0000256" key="1">
    <source>
        <dbReference type="ARBA" id="ARBA00022536"/>
    </source>
</evidence>
<evidence type="ECO:0000259" key="8">
    <source>
        <dbReference type="PROSITE" id="PS50024"/>
    </source>
</evidence>
<dbReference type="SMART" id="SM00179">
    <property type="entry name" value="EGF_CA"/>
    <property type="match status" value="2"/>
</dbReference>
<dbReference type="InterPro" id="IPR000082">
    <property type="entry name" value="SEA_dom"/>
</dbReference>
<organism evidence="11 12">
    <name type="scientific">Phrynosoma platyrhinos</name>
    <name type="common">Desert horned lizard</name>
    <dbReference type="NCBI Taxonomy" id="52577"/>
    <lineage>
        <taxon>Eukaryota</taxon>
        <taxon>Metazoa</taxon>
        <taxon>Chordata</taxon>
        <taxon>Craniata</taxon>
        <taxon>Vertebrata</taxon>
        <taxon>Euteleostomi</taxon>
        <taxon>Lepidosauria</taxon>
        <taxon>Squamata</taxon>
        <taxon>Bifurcata</taxon>
        <taxon>Unidentata</taxon>
        <taxon>Episquamata</taxon>
        <taxon>Toxicofera</taxon>
        <taxon>Iguania</taxon>
        <taxon>Phrynosomatidae</taxon>
        <taxon>Phrynosomatinae</taxon>
        <taxon>Phrynosoma</taxon>
    </lineage>
</organism>
<dbReference type="SUPFAM" id="SSF57196">
    <property type="entry name" value="EGF/Laminin"/>
    <property type="match status" value="1"/>
</dbReference>
<dbReference type="PANTHER" id="PTHR24050:SF28">
    <property type="entry name" value="UROMODULIN-LIKE"/>
    <property type="match status" value="1"/>
</dbReference>
<feature type="domain" description="EGF-like" evidence="9">
    <location>
        <begin position="784"/>
        <end position="822"/>
    </location>
</feature>
<dbReference type="PROSITE" id="PS50024">
    <property type="entry name" value="SEA"/>
    <property type="match status" value="1"/>
</dbReference>
<feature type="region of interest" description="Disordered" evidence="6">
    <location>
        <begin position="76"/>
        <end position="110"/>
    </location>
</feature>
<protein>
    <submittedName>
        <fullName evidence="11">Uncharacterized protein</fullName>
    </submittedName>
</protein>
<feature type="domain" description="Fibronectin type-III" evidence="10">
    <location>
        <begin position="590"/>
        <end position="675"/>
    </location>
</feature>
<dbReference type="InterPro" id="IPR003961">
    <property type="entry name" value="FN3_dom"/>
</dbReference>
<evidence type="ECO:0000259" key="10">
    <source>
        <dbReference type="PROSITE" id="PS50853"/>
    </source>
</evidence>
<dbReference type="Gene3D" id="2.10.25.10">
    <property type="entry name" value="Laminin"/>
    <property type="match status" value="2"/>
</dbReference>
<dbReference type="InterPro" id="IPR000152">
    <property type="entry name" value="EGF-type_Asp/Asn_hydroxyl_site"/>
</dbReference>
<keyword evidence="2" id="KW-0732">Signal</keyword>
<feature type="region of interest" description="Disordered" evidence="6">
    <location>
        <begin position="122"/>
        <end position="335"/>
    </location>
</feature>
<name>A0ABQ7T564_PHRPL</name>
<evidence type="ECO:0000313" key="11">
    <source>
        <dbReference type="EMBL" id="KAH0624813.1"/>
    </source>
</evidence>
<feature type="region of interest" description="Disordered" evidence="6">
    <location>
        <begin position="506"/>
        <end position="535"/>
    </location>
</feature>
<dbReference type="InterPro" id="IPR018097">
    <property type="entry name" value="EGF_Ca-bd_CS"/>
</dbReference>
<feature type="compositionally biased region" description="Polar residues" evidence="6">
    <location>
        <begin position="1"/>
        <end position="11"/>
    </location>
</feature>
<dbReference type="EMBL" id="JAIPUX010001232">
    <property type="protein sequence ID" value="KAH0624813.1"/>
    <property type="molecule type" value="Genomic_DNA"/>
</dbReference>
<proteinExistence type="predicted"/>
<reference evidence="11 12" key="1">
    <citation type="journal article" date="2022" name="Gigascience">
        <title>A chromosome-level genome assembly and annotation of the desert horned lizard, Phrynosoma platyrhinos, provides insight into chromosomal rearrangements among reptiles.</title>
        <authorList>
            <person name="Koochekian N."/>
            <person name="Ascanio A."/>
            <person name="Farleigh K."/>
            <person name="Card D.C."/>
            <person name="Schield D.R."/>
            <person name="Castoe T.A."/>
            <person name="Jezkova T."/>
        </authorList>
    </citation>
    <scope>NUCLEOTIDE SEQUENCE [LARGE SCALE GENOMIC DNA]</scope>
    <source>
        <strain evidence="11">NK-2021</strain>
    </source>
</reference>
<evidence type="ECO:0000313" key="12">
    <source>
        <dbReference type="Proteomes" id="UP000826234"/>
    </source>
</evidence>
<feature type="compositionally biased region" description="Low complexity" evidence="6">
    <location>
        <begin position="472"/>
        <end position="482"/>
    </location>
</feature>
<feature type="region of interest" description="Disordered" evidence="6">
    <location>
        <begin position="437"/>
        <end position="482"/>
    </location>
</feature>
<evidence type="ECO:0000256" key="7">
    <source>
        <dbReference type="SAM" id="Phobius"/>
    </source>
</evidence>
<dbReference type="PROSITE" id="PS01187">
    <property type="entry name" value="EGF_CA"/>
    <property type="match status" value="1"/>
</dbReference>
<evidence type="ECO:0000256" key="2">
    <source>
        <dbReference type="ARBA" id="ARBA00022729"/>
    </source>
</evidence>
<evidence type="ECO:0000259" key="9">
    <source>
        <dbReference type="PROSITE" id="PS50026"/>
    </source>
</evidence>
<comment type="caution">
    <text evidence="5">Lacks conserved residue(s) required for the propagation of feature annotation.</text>
</comment>
<feature type="compositionally biased region" description="Low complexity" evidence="6">
    <location>
        <begin position="452"/>
        <end position="462"/>
    </location>
</feature>
<feature type="transmembrane region" description="Helical" evidence="7">
    <location>
        <begin position="997"/>
        <end position="1020"/>
    </location>
</feature>
<evidence type="ECO:0000256" key="5">
    <source>
        <dbReference type="PROSITE-ProRule" id="PRU00076"/>
    </source>
</evidence>
<dbReference type="SMART" id="SM00181">
    <property type="entry name" value="EGF"/>
    <property type="match status" value="2"/>
</dbReference>
<dbReference type="InterPro" id="IPR001881">
    <property type="entry name" value="EGF-like_Ca-bd_dom"/>
</dbReference>
<keyword evidence="1 5" id="KW-0245">EGF-like domain</keyword>
<dbReference type="InterPro" id="IPR000742">
    <property type="entry name" value="EGF"/>
</dbReference>
<feature type="compositionally biased region" description="Polar residues" evidence="6">
    <location>
        <begin position="322"/>
        <end position="335"/>
    </location>
</feature>
<gene>
    <name evidence="11" type="ORF">JD844_032640</name>
</gene>
<dbReference type="Proteomes" id="UP000826234">
    <property type="component" value="Unassembled WGS sequence"/>
</dbReference>
<dbReference type="CDD" id="cd00054">
    <property type="entry name" value="EGF_CA"/>
    <property type="match status" value="1"/>
</dbReference>
<feature type="compositionally biased region" description="Low complexity" evidence="6">
    <location>
        <begin position="204"/>
        <end position="223"/>
    </location>
</feature>
<dbReference type="PROSITE" id="PS00010">
    <property type="entry name" value="ASX_HYDROXYL"/>
    <property type="match status" value="1"/>
</dbReference>
<feature type="compositionally biased region" description="Low complexity" evidence="6">
    <location>
        <begin position="300"/>
        <end position="312"/>
    </location>
</feature>
<keyword evidence="3" id="KW-0677">Repeat</keyword>
<feature type="compositionally biased region" description="Polar residues" evidence="6">
    <location>
        <begin position="269"/>
        <end position="290"/>
    </location>
</feature>
<evidence type="ECO:0000256" key="4">
    <source>
        <dbReference type="ARBA" id="ARBA00023157"/>
    </source>
</evidence>
<dbReference type="Pfam" id="PF07645">
    <property type="entry name" value="EGF_CA"/>
    <property type="match status" value="1"/>
</dbReference>
<keyword evidence="4" id="KW-1015">Disulfide bond</keyword>
<feature type="domain" description="EGF-like" evidence="9">
    <location>
        <begin position="830"/>
        <end position="867"/>
    </location>
</feature>
<feature type="compositionally biased region" description="Low complexity" evidence="6">
    <location>
        <begin position="122"/>
        <end position="165"/>
    </location>
</feature>
<feature type="compositionally biased region" description="Polar residues" evidence="6">
    <location>
        <begin position="166"/>
        <end position="203"/>
    </location>
</feature>
<keyword evidence="7" id="KW-0812">Transmembrane</keyword>
<keyword evidence="7" id="KW-1133">Transmembrane helix</keyword>
<dbReference type="CDD" id="cd00053">
    <property type="entry name" value="EGF"/>
    <property type="match status" value="1"/>
</dbReference>
<feature type="domain" description="SEA" evidence="8">
    <location>
        <begin position="673"/>
        <end position="789"/>
    </location>
</feature>
<keyword evidence="12" id="KW-1185">Reference proteome</keyword>
<evidence type="ECO:0000256" key="3">
    <source>
        <dbReference type="ARBA" id="ARBA00022737"/>
    </source>
</evidence>
<keyword evidence="7" id="KW-0472">Membrane</keyword>
<sequence length="1042" mass="110805">MSVQTRSSGITLHTIGAPRTETGPVPSSLAQKGVTESMTLAEKSDRVSSTAAPLPTVPLQSTSFVSTKLISHLTSREQETLATSAGARTTPPFTRLTATASLPPSSDPNVSTEVLFSSAATSLESSTSVSMSSALSSGHSSGRPTGSATAQSSASSVPSVFSEASPTATPSAPLQTTSPKEASLTVETTSSENTRTTGGTPSASTVSNVTANPSSSASPASTAILMESSANPTDTSSAPSTARDAGPSTLTSTAVGESTGLREPPERFSTLTPTSLVTSGDMTFAGTQLPSELPSRKQGSSETTAEASPTSPLSKETVTRFGFQSTTPRGVSTIPFTSATSGLGSSLFLQPNASNPMPLQRESSGITLHTIWASRTGTGPVPRSLAQTGVTEATTLAELYEKVSLIAPPPSTVPSQSTSFASTKLLFHLTSREQEPLSSSAGAITTPSFPHLTTTASLTSSSEPKGSTEVPSTSASATSSLESSTSVTLSSSLASGYSSARPTVFTTAQSSPSSMPSVFLEPSTATPSAPLQTTSPKEANLTLESTSESTSFVSTKLLSHLASREQESSTTSARISDAPTFISNFVKNTGPFYIQLDKISSQLIQFHWIAPTGKRDSPYTVSLVAHNTALMETITNSTKMEFKNLSPGDWYTVSVEVWSCGKKISSSVTVRTEATEYIGTARIINEKYIPQYSNKSSTEFQDFQKNFTAEMNKYLPPVFRELLQSGKMRIIITGIQEGSLIVNFIIEMVPDSNVTHEEVEHAVIEALNRSRTLDVDLTRTSIKVVPVCQPGHNDCSKYATCIAKGDSYTCQCGAGFHDQSPLVPGRQCLDINECTGNNSCSFLASCNNTIGSYKCQCYSGITDLNPTNPGLECQGKQAFACNILFKTWKFISPDLYDPESEIYKNLTDRIRNTVMEGMKMKLGEDSFDVMMAGFRPGSVVAYFTFLWQGQHFIDERTFTANLTEVVKDKLNNQTKVTVKAIPTSKPVEEESAWKTGVIVLAVLFCIALISILLIISVWLYMKNKTGKYKTELQGIMGNFEYT</sequence>
<accession>A0ABQ7T564</accession>